<gene>
    <name evidence="6" type="primary">guaB2</name>
    <name evidence="6" type="ordered locus">NP_3080A</name>
</gene>
<evidence type="ECO:0000256" key="4">
    <source>
        <dbReference type="ARBA" id="ARBA00023002"/>
    </source>
</evidence>
<dbReference type="EMBL" id="CR936257">
    <property type="protein sequence ID" value="CAI49631.1"/>
    <property type="molecule type" value="Genomic_DNA"/>
</dbReference>
<dbReference type="Pfam" id="PF00478">
    <property type="entry name" value="IMPDH"/>
    <property type="match status" value="1"/>
</dbReference>
<dbReference type="Gene3D" id="3.20.20.70">
    <property type="entry name" value="Aldolase class I"/>
    <property type="match status" value="1"/>
</dbReference>
<dbReference type="GO" id="GO:0006207">
    <property type="term" value="P:'de novo' pyrimidine nucleobase biosynthetic process"/>
    <property type="evidence" value="ECO:0007669"/>
    <property type="project" value="InterPro"/>
</dbReference>
<dbReference type="GeneID" id="3702785"/>
<dbReference type="SMART" id="SM01240">
    <property type="entry name" value="IMPDH"/>
    <property type="match status" value="1"/>
</dbReference>
<dbReference type="InterPro" id="IPR001295">
    <property type="entry name" value="Dihydroorotate_DH_CS"/>
</dbReference>
<keyword evidence="7" id="KW-1185">Reference proteome</keyword>
<accession>A0A1U7EX03</accession>
<dbReference type="EnsemblBacteria" id="CAI49631">
    <property type="protein sequence ID" value="CAI49631"/>
    <property type="gene ID" value="NP_3080A"/>
</dbReference>
<feature type="domain" description="IMP dehydrogenase/GMP reductase" evidence="5">
    <location>
        <begin position="6"/>
        <end position="338"/>
    </location>
</feature>
<dbReference type="SUPFAM" id="SSF51412">
    <property type="entry name" value="Inosine monophosphate dehydrogenase (IMPDH)"/>
    <property type="match status" value="1"/>
</dbReference>
<dbReference type="GO" id="GO:0003920">
    <property type="term" value="F:GMP reductase activity"/>
    <property type="evidence" value="ECO:0007669"/>
    <property type="project" value="UniProtKB-EC"/>
</dbReference>
<dbReference type="eggNOG" id="arCOG00612">
    <property type="taxonomic scope" value="Archaea"/>
</dbReference>
<name>A0A1U7EX03_NATPD</name>
<organism evidence="6 7">
    <name type="scientific">Natronomonas pharaonis (strain ATCC 35678 / DSM 2160 / CIP 103997 / JCM 8858 / NBRC 14720 / NCIMB 2260 / Gabara)</name>
    <name type="common">Halobacterium pharaonis</name>
    <dbReference type="NCBI Taxonomy" id="348780"/>
    <lineage>
        <taxon>Archaea</taxon>
        <taxon>Methanobacteriati</taxon>
        <taxon>Methanobacteriota</taxon>
        <taxon>Stenosarchaea group</taxon>
        <taxon>Halobacteria</taxon>
        <taxon>Halobacteriales</taxon>
        <taxon>Natronomonadaceae</taxon>
        <taxon>Natronomonas</taxon>
    </lineage>
</organism>
<dbReference type="FunFam" id="3.20.20.70:FF:000424">
    <property type="entry name" value="Inosine-5'-monophosphate dehydrogenase 2"/>
    <property type="match status" value="1"/>
</dbReference>
<dbReference type="GO" id="GO:0005829">
    <property type="term" value="C:cytosol"/>
    <property type="evidence" value="ECO:0007669"/>
    <property type="project" value="TreeGrafter"/>
</dbReference>
<dbReference type="InterPro" id="IPR050139">
    <property type="entry name" value="GMP_reductase"/>
</dbReference>
<evidence type="ECO:0000256" key="2">
    <source>
        <dbReference type="ARBA" id="ARBA00015800"/>
    </source>
</evidence>
<protein>
    <recommendedName>
        <fullName evidence="2">GMP reductase</fullName>
        <ecNumber evidence="1">1.7.1.7</ecNumber>
    </recommendedName>
</protein>
<dbReference type="RefSeq" id="WP_011323253.1">
    <property type="nucleotide sequence ID" value="NC_007426.1"/>
</dbReference>
<dbReference type="GO" id="GO:0016627">
    <property type="term" value="F:oxidoreductase activity, acting on the CH-CH group of donors"/>
    <property type="evidence" value="ECO:0007669"/>
    <property type="project" value="InterPro"/>
</dbReference>
<dbReference type="PROSITE" id="PS00912">
    <property type="entry name" value="DHODEHASE_2"/>
    <property type="match status" value="1"/>
</dbReference>
<dbReference type="STRING" id="348780.NP_3080A"/>
<dbReference type="GO" id="GO:0016616">
    <property type="term" value="F:oxidoreductase activity, acting on the CH-OH group of donors, NAD or NADP as acceptor"/>
    <property type="evidence" value="ECO:0007669"/>
    <property type="project" value="UniProtKB-ARBA"/>
</dbReference>
<keyword evidence="3" id="KW-0521">NADP</keyword>
<dbReference type="KEGG" id="nph:NP_3080A"/>
<dbReference type="PANTHER" id="PTHR43170:SF5">
    <property type="entry name" value="GMP REDUCTASE"/>
    <property type="match status" value="1"/>
</dbReference>
<dbReference type="AlphaFoldDB" id="A0A1U7EX03"/>
<dbReference type="OrthoDB" id="324877at2157"/>
<dbReference type="CDD" id="cd00381">
    <property type="entry name" value="IMPDH"/>
    <property type="match status" value="1"/>
</dbReference>
<evidence type="ECO:0000256" key="1">
    <source>
        <dbReference type="ARBA" id="ARBA00012678"/>
    </source>
</evidence>
<dbReference type="HOGENOM" id="CLU_022552_5_0_2"/>
<evidence type="ECO:0000313" key="6">
    <source>
        <dbReference type="EMBL" id="CAI49631.1"/>
    </source>
</evidence>
<evidence type="ECO:0000256" key="3">
    <source>
        <dbReference type="ARBA" id="ARBA00022857"/>
    </source>
</evidence>
<evidence type="ECO:0000259" key="5">
    <source>
        <dbReference type="Pfam" id="PF00478"/>
    </source>
</evidence>
<sequence length="345" mass="35346">MPERTGLSYDDVLLVPQRSPVDSRDNVELTTTLADGLTLSLPVTTAAMDTVTEAEMARAVGEAGGLGVLHRFLPAEEQAAMVASVADDGVPVAAAVGIAEPHTERAAALVEAGVDMLVVDVAHGHMERTLDVTAELASAFPETALCAGNVATPDGVADLAEAGADCVKVGVGPGSHCTTREVTGFGVPQFTAVDRCADAASAADVTVIADGGIQSSGDAVKSLLAGADAVMMGGYFAGCDESPGETVEIDGQTYKRSRGMSTAAAAEDREDKDVDVVADEGVEAVTEYVGPVNERLDEFAAGIRSGLSYAGAHDLETARENAAFMEVTPTTDARNAAHGVARKRR</sequence>
<dbReference type="EC" id="1.7.1.7" evidence="1"/>
<dbReference type="Proteomes" id="UP000002698">
    <property type="component" value="Chromosome"/>
</dbReference>
<dbReference type="InterPro" id="IPR001093">
    <property type="entry name" value="IMP_DH_GMPRt"/>
</dbReference>
<keyword evidence="4 6" id="KW-0560">Oxidoreductase</keyword>
<reference evidence="6 7" key="1">
    <citation type="journal article" date="2005" name="Genome Res.">
        <title>Living with two extremes: conclusions from the genome sequence of Natronomonas pharaonis.</title>
        <authorList>
            <person name="Falb M."/>
            <person name="Pfeiffer F."/>
            <person name="Palm P."/>
            <person name="Rodewald K."/>
            <person name="Hickmann V."/>
            <person name="Tittor J."/>
            <person name="Oesterhelt D."/>
        </authorList>
    </citation>
    <scope>NUCLEOTIDE SEQUENCE [LARGE SCALE GENOMIC DNA]</scope>
    <source>
        <strain evidence="7">ATCC 35678 / DSM 2160 / CIP 103997 / JCM 8858 / NBRC 14720 / NCIMB 2260 / Gabara</strain>
    </source>
</reference>
<proteinExistence type="predicted"/>
<evidence type="ECO:0000313" key="7">
    <source>
        <dbReference type="Proteomes" id="UP000002698"/>
    </source>
</evidence>
<dbReference type="InterPro" id="IPR013785">
    <property type="entry name" value="Aldolase_TIM"/>
</dbReference>
<dbReference type="PANTHER" id="PTHR43170">
    <property type="entry name" value="GMP REDUCTASE"/>
    <property type="match status" value="1"/>
</dbReference>